<evidence type="ECO:0000313" key="6">
    <source>
        <dbReference type="EMBL" id="NHZ93853.1"/>
    </source>
</evidence>
<dbReference type="InterPro" id="IPR006530">
    <property type="entry name" value="YD"/>
</dbReference>
<dbReference type="NCBIfam" id="TIGR03696">
    <property type="entry name" value="Rhs_assc_core"/>
    <property type="match status" value="1"/>
</dbReference>
<keyword evidence="7" id="KW-1185">Reference proteome</keyword>
<evidence type="ECO:0000259" key="4">
    <source>
        <dbReference type="Pfam" id="PF20148"/>
    </source>
</evidence>
<organism evidence="6 7">
    <name type="scientific">Massilia mucilaginosa</name>
    <dbReference type="NCBI Taxonomy" id="2609282"/>
    <lineage>
        <taxon>Bacteria</taxon>
        <taxon>Pseudomonadati</taxon>
        <taxon>Pseudomonadota</taxon>
        <taxon>Betaproteobacteria</taxon>
        <taxon>Burkholderiales</taxon>
        <taxon>Oxalobacteraceae</taxon>
        <taxon>Telluria group</taxon>
        <taxon>Massilia</taxon>
    </lineage>
</organism>
<dbReference type="Pfam" id="PF20148">
    <property type="entry name" value="DUF6531"/>
    <property type="match status" value="1"/>
</dbReference>
<feature type="domain" description="DUF6531" evidence="4">
    <location>
        <begin position="245"/>
        <end position="325"/>
    </location>
</feature>
<evidence type="ECO:0000256" key="2">
    <source>
        <dbReference type="SAM" id="MobiDB-lite"/>
    </source>
</evidence>
<dbReference type="PANTHER" id="PTHR32305:SF15">
    <property type="entry name" value="PROTEIN RHSA-RELATED"/>
    <property type="match status" value="1"/>
</dbReference>
<evidence type="ECO:0000259" key="5">
    <source>
        <dbReference type="Pfam" id="PF25023"/>
    </source>
</evidence>
<name>A0ABX0P473_9BURK</name>
<protein>
    <submittedName>
        <fullName evidence="6">Type IV secretion protein Rhs</fullName>
    </submittedName>
</protein>
<proteinExistence type="predicted"/>
<feature type="region of interest" description="Disordered" evidence="2">
    <location>
        <begin position="1373"/>
        <end position="1400"/>
    </location>
</feature>
<keyword evidence="1" id="KW-0677">Repeat</keyword>
<dbReference type="Pfam" id="PF25023">
    <property type="entry name" value="TEN_YD-shell"/>
    <property type="match status" value="2"/>
</dbReference>
<dbReference type="InterPro" id="IPR045351">
    <property type="entry name" value="DUF6531"/>
</dbReference>
<dbReference type="Pfam" id="PF05488">
    <property type="entry name" value="PAAR_motif"/>
    <property type="match status" value="1"/>
</dbReference>
<dbReference type="Gene3D" id="2.180.10.10">
    <property type="entry name" value="RHS repeat-associated core"/>
    <property type="match status" value="2"/>
</dbReference>
<dbReference type="PANTHER" id="PTHR32305">
    <property type="match status" value="1"/>
</dbReference>
<dbReference type="NCBIfam" id="TIGR01643">
    <property type="entry name" value="YD_repeat_2x"/>
    <property type="match status" value="7"/>
</dbReference>
<dbReference type="InterPro" id="IPR056823">
    <property type="entry name" value="TEN-like_YD-shell"/>
</dbReference>
<dbReference type="RefSeq" id="WP_223164896.1">
    <property type="nucleotide sequence ID" value="NZ_WHJH01000101.1"/>
</dbReference>
<keyword evidence="3" id="KW-0812">Transmembrane</keyword>
<dbReference type="InterPro" id="IPR031325">
    <property type="entry name" value="RHS_repeat"/>
</dbReference>
<feature type="transmembrane region" description="Helical" evidence="3">
    <location>
        <begin position="190"/>
        <end position="207"/>
    </location>
</feature>
<gene>
    <name evidence="6" type="ORF">F2P45_33370</name>
</gene>
<reference evidence="6 7" key="1">
    <citation type="submission" date="2019-10" db="EMBL/GenBank/DDBJ databases">
        <title>Taxonomy of Antarctic Massilia spp.: description of Massilia rubra sp. nov., Massilia aquatica sp. nov., Massilia mucilaginosa sp. nov., Massilia frigida sp. nov. isolated from streams, lakes and regoliths.</title>
        <authorList>
            <person name="Holochova P."/>
            <person name="Sedlacek I."/>
            <person name="Kralova S."/>
            <person name="Maslanova I."/>
            <person name="Busse H.-J."/>
            <person name="Stankova E."/>
            <person name="Vrbovska V."/>
            <person name="Kovarovic V."/>
            <person name="Bartak M."/>
            <person name="Svec P."/>
            <person name="Pantucek R."/>
        </authorList>
    </citation>
    <scope>NUCLEOTIDE SEQUENCE [LARGE SCALE GENOMIC DNA]</scope>
    <source>
        <strain evidence="6 7">CCM 8733</strain>
    </source>
</reference>
<dbReference type="InterPro" id="IPR008727">
    <property type="entry name" value="PAAR_motif"/>
</dbReference>
<evidence type="ECO:0000256" key="3">
    <source>
        <dbReference type="SAM" id="Phobius"/>
    </source>
</evidence>
<accession>A0ABX0P473</accession>
<evidence type="ECO:0000313" key="7">
    <source>
        <dbReference type="Proteomes" id="UP000609726"/>
    </source>
</evidence>
<feature type="transmembrane region" description="Helical" evidence="3">
    <location>
        <begin position="56"/>
        <end position="75"/>
    </location>
</feature>
<dbReference type="EMBL" id="WHJH01000101">
    <property type="protein sequence ID" value="NHZ93853.1"/>
    <property type="molecule type" value="Genomic_DNA"/>
</dbReference>
<feature type="domain" description="Teneurin-like YD-shell" evidence="5">
    <location>
        <begin position="571"/>
        <end position="813"/>
    </location>
</feature>
<dbReference type="Proteomes" id="UP000609726">
    <property type="component" value="Unassembled WGS sequence"/>
</dbReference>
<dbReference type="Gene3D" id="2.60.200.60">
    <property type="match status" value="1"/>
</dbReference>
<sequence>MCPAAARKTDPISHTSTLGMLAKMGGALVVGCALGAALTYGAVLAVGLVMAGPIGWVALLAIGFAISLVLEATGINEKIDEGISDIVDVFIPKSIEGKISTGSGNVDINSLPAARAASPDDEDKIECAKHSSGPPPMIAQGSGNVYINDHPAARKDDMTTCGGTIADGSRDVFIGGGTQKVRDIEDERPWYVAAIGVALGAALAVCGRGRMNLSALKSALPCLAMNIGVSMLGSGVGHIIRTTMGHPVNVITGGKILRETPDFILPGPLPIEWARFYCSHDRRESGLLGVGWSLAHEVQLTVERDEHGAVSALYYCDDQGRSMAFPPVGPGECHYSTAEGYYLICTQLGQYLVQDVAGIYRDFGVPDIDFNGILKLQRLEDRKGNWQAFRYNTAGLLHEINDGCGRRLDIKYDPIHPLRVAEVRLTKGAEGEQAEALVRYRYTAHGELAQVINRSGQAHRQFAYCHGLMTEHAISGGLRCQYEWTGEGTDARVIKHWTDDGEAYLFHYDLARRQTTVTDQINRVYHWTWSDDKQPTAYTDPEGHLWRYEWDENRQLVSLTDPLGAMTRWEYDEHGNLTTMVNALDQIEKTEWHTSMDLPIAEIDAAGNRWTYRYDAHGNLLTITDPEGFETEQFYNSRGLPHTIRDARGGYRHMEWNLRAQMTAYTDCSGKRTDLSYDERGAVIGLRDAMGNATRYSVNTEGQVTEIAKADGSVEQFVYDLRGYLEATIDGNGRQTKYLRNARGHLIRHLNALGRTVDFVYDGAHRLEHLINENGETYRFIYDRNDNTIGEIRLDGVVKRIERDARGLVVAITNATGHSDSLVLTMQRDPLGRLIAKHARGRSAAYRYNQIGELLQAQQYSEHGGPRTVHDNMVFNYSKRGELLSEAGHMGTLTHQYDELGNRSATTLPDGRTINSLYYGSGHLHQINIDGEIISDLERDDLHREITRSQGDLSTRFGYDINHRKTFEQSRHRESQEPVLHKTWHYDASGELTHKRHSRNGETKYLYDPLGRVQSAIASAQSETFHWDAAANLVDNGEHGGHIRYNQLLVFEDKRFEYDVHGRLATKRIGAHTVQTFSYDGENRLRQVDTMRRGVQQLVYFEYDALGRRIRKHDTFGTTCFLWDGMQMLQECRGSQMATYIYEPASHAPLARIDNHVARSNGCAQDNQNLPRRDTMDWQVYYFHNDASGIPEELTSATGNVVWQSEYRTWGNTVRASWTHENQKIPHLPATPAIAQNLRFQGQYFDEETGLHYNTFRYYDPDVGRYINPDPIGIVGGTNLYQYAPNPANWIDPWGWCKNLKWGNPASEPTYGHAFVRHTSKLKPIQLMDRARHKGKQIGQWLDNRVAANFIAETAKKGPGAYEVTLPPGVKGRSFLPDGTEGHLEKPPQPWHHSGSTLLT</sequence>
<comment type="caution">
    <text evidence="6">The sequence shown here is derived from an EMBL/GenBank/DDBJ whole genome shotgun (WGS) entry which is preliminary data.</text>
</comment>
<keyword evidence="3" id="KW-1133">Transmembrane helix</keyword>
<dbReference type="Pfam" id="PF05593">
    <property type="entry name" value="RHS_repeat"/>
    <property type="match status" value="1"/>
</dbReference>
<feature type="domain" description="Teneurin-like YD-shell" evidence="5">
    <location>
        <begin position="964"/>
        <end position="1270"/>
    </location>
</feature>
<dbReference type="InterPro" id="IPR022385">
    <property type="entry name" value="Rhs_assc_core"/>
</dbReference>
<feature type="transmembrane region" description="Helical" evidence="3">
    <location>
        <begin position="27"/>
        <end position="49"/>
    </location>
</feature>
<dbReference type="CDD" id="cd14742">
    <property type="entry name" value="PAAR_RHS"/>
    <property type="match status" value="1"/>
</dbReference>
<dbReference type="InterPro" id="IPR050708">
    <property type="entry name" value="T6SS_VgrG/RHS"/>
</dbReference>
<evidence type="ECO:0000256" key="1">
    <source>
        <dbReference type="ARBA" id="ARBA00022737"/>
    </source>
</evidence>
<keyword evidence="3" id="KW-0472">Membrane</keyword>